<evidence type="ECO:0000313" key="2">
    <source>
        <dbReference type="Proteomes" id="UP001216057"/>
    </source>
</evidence>
<sequence>MRQERRGCRRVGRLSEAGGLCYNWYEFYPLSVQTDGVRFGFPSKASRTKVKKTMLFLTALLS</sequence>
<dbReference type="RefSeq" id="WP_317476088.1">
    <property type="nucleotide sequence ID" value="NZ_JARQTQ010000004.1"/>
</dbReference>
<accession>A0ABT6ESI4</accession>
<organism evidence="1 2">
    <name type="scientific">Exercitatus varius</name>
    <dbReference type="NCBI Taxonomy" id="67857"/>
    <lineage>
        <taxon>Bacteria</taxon>
        <taxon>Pseudomonadati</taxon>
        <taxon>Pseudomonadota</taxon>
        <taxon>Gammaproteobacteria</taxon>
        <taxon>Pasteurellales</taxon>
        <taxon>Pasteurellaceae</taxon>
        <taxon>Exercitatus</taxon>
    </lineage>
</organism>
<comment type="caution">
    <text evidence="1">The sequence shown here is derived from an EMBL/GenBank/DDBJ whole genome shotgun (WGS) entry which is preliminary data.</text>
</comment>
<dbReference type="EMBL" id="JARQTX010000009">
    <property type="protein sequence ID" value="MDG2946514.1"/>
    <property type="molecule type" value="Genomic_DNA"/>
</dbReference>
<protein>
    <submittedName>
        <fullName evidence="1">Uncharacterized protein</fullName>
    </submittedName>
</protein>
<proteinExistence type="predicted"/>
<evidence type="ECO:0000313" key="1">
    <source>
        <dbReference type="EMBL" id="MDG2946514.1"/>
    </source>
</evidence>
<dbReference type="Proteomes" id="UP001216057">
    <property type="component" value="Unassembled WGS sequence"/>
</dbReference>
<keyword evidence="2" id="KW-1185">Reference proteome</keyword>
<name>A0ABT6ESI4_9PAST</name>
<reference evidence="1 2" key="1">
    <citation type="submission" date="2023-03" db="EMBL/GenBank/DDBJ databases">
        <title>Classification of Bisgaard taxon 6 and taxon 10 as Exercitatus varius gen. nov., spec. nov.</title>
        <authorList>
            <person name="Christensen H."/>
        </authorList>
    </citation>
    <scope>NUCLEOTIDE SEQUENCE [LARGE SCALE GENOMIC DNA]</scope>
    <source>
        <strain evidence="1 2">23350_01</strain>
    </source>
</reference>
<gene>
    <name evidence="1" type="ORF">P7M32_08755</name>
</gene>